<evidence type="ECO:0000256" key="3">
    <source>
        <dbReference type="PROSITE-ProRule" id="PRU00221"/>
    </source>
</evidence>
<dbReference type="Pfam" id="PF25173">
    <property type="entry name" value="Beta-prop_WDR3_1st"/>
    <property type="match status" value="1"/>
</dbReference>
<dbReference type="PROSITE" id="PS51257">
    <property type="entry name" value="PROKAR_LIPOPROTEIN"/>
    <property type="match status" value="1"/>
</dbReference>
<dbReference type="FunFam" id="2.130.10.10:FF:000157">
    <property type="entry name" value="WD repeat domain 3"/>
    <property type="match status" value="1"/>
</dbReference>
<keyword evidence="5" id="KW-1185">Reference proteome</keyword>
<dbReference type="InterPro" id="IPR001680">
    <property type="entry name" value="WD40_rpt"/>
</dbReference>
<dbReference type="EMBL" id="CADCXU010020490">
    <property type="protein sequence ID" value="CAB0008563.1"/>
    <property type="molecule type" value="Genomic_DNA"/>
</dbReference>
<gene>
    <name evidence="4" type="ORF">NTEN_LOCUS13809</name>
</gene>
<dbReference type="InterPro" id="IPR019775">
    <property type="entry name" value="WD40_repeat_CS"/>
</dbReference>
<dbReference type="InterPro" id="IPR020472">
    <property type="entry name" value="WD40_PAC1"/>
</dbReference>
<dbReference type="PROSITE" id="PS50294">
    <property type="entry name" value="WD_REPEATS_REGION"/>
    <property type="match status" value="6"/>
</dbReference>
<organism evidence="4 5">
    <name type="scientific">Nesidiocoris tenuis</name>
    <dbReference type="NCBI Taxonomy" id="355587"/>
    <lineage>
        <taxon>Eukaryota</taxon>
        <taxon>Metazoa</taxon>
        <taxon>Ecdysozoa</taxon>
        <taxon>Arthropoda</taxon>
        <taxon>Hexapoda</taxon>
        <taxon>Insecta</taxon>
        <taxon>Pterygota</taxon>
        <taxon>Neoptera</taxon>
        <taxon>Paraneoptera</taxon>
        <taxon>Hemiptera</taxon>
        <taxon>Heteroptera</taxon>
        <taxon>Panheteroptera</taxon>
        <taxon>Cimicomorpha</taxon>
        <taxon>Miridae</taxon>
        <taxon>Dicyphina</taxon>
        <taxon>Nesidiocoris</taxon>
    </lineage>
</organism>
<dbReference type="InterPro" id="IPR036322">
    <property type="entry name" value="WD40_repeat_dom_sf"/>
</dbReference>
<dbReference type="PRINTS" id="PR00320">
    <property type="entry name" value="GPROTEINBRPT"/>
</dbReference>
<keyword evidence="1 3" id="KW-0853">WD repeat</keyword>
<feature type="repeat" description="WD" evidence="3">
    <location>
        <begin position="104"/>
        <end position="145"/>
    </location>
</feature>
<evidence type="ECO:0000313" key="4">
    <source>
        <dbReference type="EMBL" id="CAB0008563.1"/>
    </source>
</evidence>
<feature type="repeat" description="WD" evidence="3">
    <location>
        <begin position="188"/>
        <end position="229"/>
    </location>
</feature>
<dbReference type="InterPro" id="IPR015943">
    <property type="entry name" value="WD40/YVTN_repeat-like_dom_sf"/>
</dbReference>
<dbReference type="PROSITE" id="PS00678">
    <property type="entry name" value="WD_REPEATS_1"/>
    <property type="match status" value="2"/>
</dbReference>
<dbReference type="PANTHER" id="PTHR19853:SF0">
    <property type="entry name" value="WD REPEAT-CONTAINING PROTEIN 3"/>
    <property type="match status" value="1"/>
</dbReference>
<dbReference type="GO" id="GO:0030490">
    <property type="term" value="P:maturation of SSU-rRNA"/>
    <property type="evidence" value="ECO:0007669"/>
    <property type="project" value="TreeGrafter"/>
</dbReference>
<dbReference type="GO" id="GO:0032040">
    <property type="term" value="C:small-subunit processome"/>
    <property type="evidence" value="ECO:0007669"/>
    <property type="project" value="TreeGrafter"/>
</dbReference>
<reference evidence="4 5" key="1">
    <citation type="submission" date="2020-02" db="EMBL/GenBank/DDBJ databases">
        <authorList>
            <person name="Ferguson B K."/>
        </authorList>
    </citation>
    <scope>NUCLEOTIDE SEQUENCE [LARGE SCALE GENOMIC DNA]</scope>
</reference>
<dbReference type="AlphaFoldDB" id="A0A6H5GXI3"/>
<protein>
    <submittedName>
        <fullName evidence="4">Uncharacterized protein</fullName>
    </submittedName>
</protein>
<accession>A0A6H5GXI3</accession>
<name>A0A6H5GXI3_9HEMI</name>
<dbReference type="SMART" id="SM00320">
    <property type="entry name" value="WD40"/>
    <property type="match status" value="12"/>
</dbReference>
<dbReference type="PROSITE" id="PS50082">
    <property type="entry name" value="WD_REPEATS_2"/>
    <property type="match status" value="6"/>
</dbReference>
<evidence type="ECO:0000256" key="2">
    <source>
        <dbReference type="ARBA" id="ARBA00022737"/>
    </source>
</evidence>
<dbReference type="InterPro" id="IPR051570">
    <property type="entry name" value="TBC1_cilium_biogenesis"/>
</dbReference>
<feature type="repeat" description="WD" evidence="3">
    <location>
        <begin position="440"/>
        <end position="481"/>
    </location>
</feature>
<dbReference type="GO" id="GO:0034388">
    <property type="term" value="C:Pwp2p-containing subcomplex of 90S preribosome"/>
    <property type="evidence" value="ECO:0007669"/>
    <property type="project" value="TreeGrafter"/>
</dbReference>
<evidence type="ECO:0000313" key="5">
    <source>
        <dbReference type="Proteomes" id="UP000479000"/>
    </source>
</evidence>
<keyword evidence="2" id="KW-0677">Repeat</keyword>
<sequence length="604" mass="65837">MGLTKQHLRYSLEGTFSIISSGGCNITFISYQGQDGRFVACGACECIIIWDLRLGNQALKIPLGVHSEVTYLSSSPDGKRLAAGLSNGSVHVFELLSGEQKAVFVGHRTAVSCLAFDSNGHRLVSGSKDTELVLWDLIDERGLERLTGHRNVVSSALFLKNNNVLISSSKDTFIKFWNLDTSYCYRTIAAHVTEVWTLSLLGNDEYLVAGSNDSSLMVWSLHQNSSESLNAAAVSLANNAVELFSLKSTDVGTNTFTTLRKLVQPGHQGEVRAVAFSSDNLAIASVGADAIKIWNRVSLSCLRTVLTDYALCVCFVPGDRHVIVGLKNGSVLVVDLSTGEVLESIAAHTAEVWSITKTHDNAGVVTASGDSTVKVWKFELVSTESSKAKVLSILHTRTLKVNEPVLSVKVSPCGKLVAASLLDTSTKIFFFDTFKFFLGLYGHKMPVLTSDISYDSSLIVTGSADRSVKIWGLDFGDCHRSLFAHDDSVTAVQFVPKTHLFFSCGKDGKLKQWDGDTFEKIITLDGHFGECWNLAVGGDFVVSCGKDRVLRLYTRTDEILVLEDEMEEERGKDELASGQDSLAKLPSIKTVTAERGVIAYYDYS</sequence>
<dbReference type="Pfam" id="PF25172">
    <property type="entry name" value="Beta-prop_WDR3_2nd"/>
    <property type="match status" value="1"/>
</dbReference>
<evidence type="ECO:0000256" key="1">
    <source>
        <dbReference type="ARBA" id="ARBA00022574"/>
    </source>
</evidence>
<dbReference type="SUPFAM" id="SSF50978">
    <property type="entry name" value="WD40 repeat-like"/>
    <property type="match status" value="2"/>
</dbReference>
<dbReference type="GO" id="GO:0030515">
    <property type="term" value="F:snoRNA binding"/>
    <property type="evidence" value="ECO:0007669"/>
    <property type="project" value="TreeGrafter"/>
</dbReference>
<dbReference type="OrthoDB" id="407922at2759"/>
<dbReference type="PANTHER" id="PTHR19853">
    <property type="entry name" value="WD REPEAT CONTAINING PROTEIN 3 WDR3"/>
    <property type="match status" value="1"/>
</dbReference>
<feature type="repeat" description="WD" evidence="3">
    <location>
        <begin position="345"/>
        <end position="379"/>
    </location>
</feature>
<feature type="repeat" description="WD" evidence="3">
    <location>
        <begin position="146"/>
        <end position="187"/>
    </location>
</feature>
<feature type="repeat" description="WD" evidence="3">
    <location>
        <begin position="482"/>
        <end position="523"/>
    </location>
</feature>
<dbReference type="CDD" id="cd00200">
    <property type="entry name" value="WD40"/>
    <property type="match status" value="2"/>
</dbReference>
<dbReference type="Gene3D" id="2.130.10.10">
    <property type="entry name" value="YVTN repeat-like/Quinoprotein amine dehydrogenase"/>
    <property type="match status" value="5"/>
</dbReference>
<proteinExistence type="predicted"/>
<dbReference type="Proteomes" id="UP000479000">
    <property type="component" value="Unassembled WGS sequence"/>
</dbReference>